<dbReference type="InterPro" id="IPR036249">
    <property type="entry name" value="Thioredoxin-like_sf"/>
</dbReference>
<organism evidence="2 3">
    <name type="scientific">Cyanophage P-TIM40</name>
    <dbReference type="NCBI Taxonomy" id="1589733"/>
    <lineage>
        <taxon>Viruses</taxon>
        <taxon>Duplodnaviria</taxon>
        <taxon>Heunggongvirae</taxon>
        <taxon>Uroviricota</taxon>
        <taxon>Caudoviricetes</taxon>
        <taxon>Pantevenvirales</taxon>
        <taxon>Kyanoviridae</taxon>
        <taxon>Libanvirus</taxon>
        <taxon>Libanvirus ptim40</taxon>
    </lineage>
</organism>
<dbReference type="InterPro" id="IPR002109">
    <property type="entry name" value="Glutaredoxin"/>
</dbReference>
<keyword evidence="3" id="KW-1185">Reference proteome</keyword>
<dbReference type="PROSITE" id="PS51354">
    <property type="entry name" value="GLUTAREDOXIN_2"/>
    <property type="match status" value="1"/>
</dbReference>
<dbReference type="RefSeq" id="YP_009188087.1">
    <property type="nucleotide sequence ID" value="NC_028663.1"/>
</dbReference>
<reference evidence="2 3" key="1">
    <citation type="submission" date="2014-11" db="EMBL/GenBank/DDBJ databases">
        <authorList>
            <person name="Fedida A."/>
            <person name="Lindell D."/>
        </authorList>
    </citation>
    <scope>NUCLEOTIDE SEQUENCE [LARGE SCALE GENOMIC DNA]</scope>
</reference>
<protein>
    <submittedName>
        <fullName evidence="2">Glutaredoxin</fullName>
    </submittedName>
</protein>
<sequence>MKIAVIYSDNSQECERACQLLTSLGAKYRVYYVNDEFSYQEFQMEFGCDAHFPQITIGSKHLGGLKDALHYLKENGYLSPKPKSTS</sequence>
<evidence type="ECO:0000313" key="3">
    <source>
        <dbReference type="Proteomes" id="UP000032135"/>
    </source>
</evidence>
<evidence type="ECO:0000313" key="2">
    <source>
        <dbReference type="EMBL" id="AJK27439.1"/>
    </source>
</evidence>
<evidence type="ECO:0000259" key="1">
    <source>
        <dbReference type="Pfam" id="PF00462"/>
    </source>
</evidence>
<proteinExistence type="predicted"/>
<dbReference type="GeneID" id="26516557"/>
<accession>A0A0C5AE18</accession>
<dbReference type="SUPFAM" id="SSF52833">
    <property type="entry name" value="Thioredoxin-like"/>
    <property type="match status" value="1"/>
</dbReference>
<dbReference type="KEGG" id="vg:26516557"/>
<dbReference type="Proteomes" id="UP000032135">
    <property type="component" value="Segment"/>
</dbReference>
<dbReference type="OrthoDB" id="19294at10239"/>
<dbReference type="Gene3D" id="3.40.30.10">
    <property type="entry name" value="Glutaredoxin"/>
    <property type="match status" value="1"/>
</dbReference>
<gene>
    <name evidence="2" type="primary">nrdC</name>
    <name evidence="2" type="ORF">PTIM40_12</name>
</gene>
<dbReference type="EMBL" id="KP211958">
    <property type="protein sequence ID" value="AJK27439.1"/>
    <property type="molecule type" value="Genomic_DNA"/>
</dbReference>
<name>A0A0C5AE18_9CAUD</name>
<dbReference type="Pfam" id="PF00462">
    <property type="entry name" value="Glutaredoxin"/>
    <property type="match status" value="1"/>
</dbReference>
<feature type="domain" description="Glutaredoxin" evidence="1">
    <location>
        <begin position="14"/>
        <end position="61"/>
    </location>
</feature>